<dbReference type="InterPro" id="IPR046232">
    <property type="entry name" value="DUF6265"/>
</dbReference>
<feature type="domain" description="DUF6265" evidence="2">
    <location>
        <begin position="34"/>
        <end position="151"/>
    </location>
</feature>
<evidence type="ECO:0000313" key="4">
    <source>
        <dbReference type="Proteomes" id="UP001501725"/>
    </source>
</evidence>
<reference evidence="4" key="1">
    <citation type="journal article" date="2019" name="Int. J. Syst. Evol. Microbiol.">
        <title>The Global Catalogue of Microorganisms (GCM) 10K type strain sequencing project: providing services to taxonomists for standard genome sequencing and annotation.</title>
        <authorList>
            <consortium name="The Broad Institute Genomics Platform"/>
            <consortium name="The Broad Institute Genome Sequencing Center for Infectious Disease"/>
            <person name="Wu L."/>
            <person name="Ma J."/>
        </authorList>
    </citation>
    <scope>NUCLEOTIDE SEQUENCE [LARGE SCALE GENOMIC DNA]</scope>
    <source>
        <strain evidence="4">JCM 17919</strain>
    </source>
</reference>
<sequence>MRLLPVLCAAGLLFACNGKSAQAPTERAQLRSLEWLLGKWDMSAAGRPAEAGKRQVEEWRRQNDSSFTGRSYLLADGSTDTTFFESVTLKQGAAGLQYIVHVADQNSGQPVTFTRIDSGSTVYTFANPTHDNPQRIGYRKVSADSALATVEGRSAMGVPRVIEISLRRMR</sequence>
<accession>A0ABP8H8M4</accession>
<dbReference type="EMBL" id="BAABGY010000009">
    <property type="protein sequence ID" value="GAA4335902.1"/>
    <property type="molecule type" value="Genomic_DNA"/>
</dbReference>
<proteinExistence type="predicted"/>
<protein>
    <recommendedName>
        <fullName evidence="2">DUF6265 domain-containing protein</fullName>
    </recommendedName>
</protein>
<gene>
    <name evidence="3" type="ORF">GCM10023184_30940</name>
</gene>
<evidence type="ECO:0000256" key="1">
    <source>
        <dbReference type="SAM" id="SignalP"/>
    </source>
</evidence>
<feature type="chain" id="PRO_5046336148" description="DUF6265 domain-containing protein" evidence="1">
    <location>
        <begin position="22"/>
        <end position="170"/>
    </location>
</feature>
<evidence type="ECO:0000259" key="2">
    <source>
        <dbReference type="Pfam" id="PF19780"/>
    </source>
</evidence>
<keyword evidence="1" id="KW-0732">Signal</keyword>
<dbReference type="PROSITE" id="PS51257">
    <property type="entry name" value="PROKAR_LIPOPROTEIN"/>
    <property type="match status" value="1"/>
</dbReference>
<feature type="signal peptide" evidence="1">
    <location>
        <begin position="1"/>
        <end position="21"/>
    </location>
</feature>
<keyword evidence="4" id="KW-1185">Reference proteome</keyword>
<comment type="caution">
    <text evidence="3">The sequence shown here is derived from an EMBL/GenBank/DDBJ whole genome shotgun (WGS) entry which is preliminary data.</text>
</comment>
<dbReference type="RefSeq" id="WP_345256663.1">
    <property type="nucleotide sequence ID" value="NZ_BAABGY010000009.1"/>
</dbReference>
<organism evidence="3 4">
    <name type="scientific">Flaviaesturariibacter amylovorans</name>
    <dbReference type="NCBI Taxonomy" id="1084520"/>
    <lineage>
        <taxon>Bacteria</taxon>
        <taxon>Pseudomonadati</taxon>
        <taxon>Bacteroidota</taxon>
        <taxon>Chitinophagia</taxon>
        <taxon>Chitinophagales</taxon>
        <taxon>Chitinophagaceae</taxon>
        <taxon>Flaviaestuariibacter</taxon>
    </lineage>
</organism>
<dbReference type="Proteomes" id="UP001501725">
    <property type="component" value="Unassembled WGS sequence"/>
</dbReference>
<name>A0ABP8H8M4_9BACT</name>
<dbReference type="Pfam" id="PF19780">
    <property type="entry name" value="DUF6265"/>
    <property type="match status" value="1"/>
</dbReference>
<evidence type="ECO:0000313" key="3">
    <source>
        <dbReference type="EMBL" id="GAA4335902.1"/>
    </source>
</evidence>